<evidence type="ECO:0000313" key="3">
    <source>
        <dbReference type="Proteomes" id="UP000663874"/>
    </source>
</evidence>
<feature type="region of interest" description="Disordered" evidence="1">
    <location>
        <begin position="18"/>
        <end position="68"/>
    </location>
</feature>
<evidence type="ECO:0000313" key="2">
    <source>
        <dbReference type="EMBL" id="CAF4303262.1"/>
    </source>
</evidence>
<proteinExistence type="predicted"/>
<protein>
    <submittedName>
        <fullName evidence="2">Uncharacterized protein</fullName>
    </submittedName>
</protein>
<sequence>LSNINHYTIVYVPIKSSQEASEKQIEKNEANQSEVQSSNDLQQSNNEEEKCSMVVPLKDSSMLPSRTN</sequence>
<feature type="compositionally biased region" description="Basic and acidic residues" evidence="1">
    <location>
        <begin position="20"/>
        <end position="29"/>
    </location>
</feature>
<dbReference type="EMBL" id="CAJOBE010034203">
    <property type="protein sequence ID" value="CAF4303262.1"/>
    <property type="molecule type" value="Genomic_DNA"/>
</dbReference>
<gene>
    <name evidence="2" type="ORF">FNK824_LOCUS40722</name>
</gene>
<reference evidence="2" key="1">
    <citation type="submission" date="2021-02" db="EMBL/GenBank/DDBJ databases">
        <authorList>
            <person name="Nowell W R."/>
        </authorList>
    </citation>
    <scope>NUCLEOTIDE SEQUENCE</scope>
</reference>
<feature type="compositionally biased region" description="Polar residues" evidence="1">
    <location>
        <begin position="30"/>
        <end position="45"/>
    </location>
</feature>
<dbReference type="AlphaFoldDB" id="A0A820HXW1"/>
<comment type="caution">
    <text evidence="2">The sequence shown here is derived from an EMBL/GenBank/DDBJ whole genome shotgun (WGS) entry which is preliminary data.</text>
</comment>
<evidence type="ECO:0000256" key="1">
    <source>
        <dbReference type="SAM" id="MobiDB-lite"/>
    </source>
</evidence>
<name>A0A820HXW1_9BILA</name>
<feature type="non-terminal residue" evidence="2">
    <location>
        <position position="1"/>
    </location>
</feature>
<accession>A0A820HXW1</accession>
<dbReference type="Proteomes" id="UP000663874">
    <property type="component" value="Unassembled WGS sequence"/>
</dbReference>
<organism evidence="2 3">
    <name type="scientific">Rotaria sordida</name>
    <dbReference type="NCBI Taxonomy" id="392033"/>
    <lineage>
        <taxon>Eukaryota</taxon>
        <taxon>Metazoa</taxon>
        <taxon>Spiralia</taxon>
        <taxon>Gnathifera</taxon>
        <taxon>Rotifera</taxon>
        <taxon>Eurotatoria</taxon>
        <taxon>Bdelloidea</taxon>
        <taxon>Philodinida</taxon>
        <taxon>Philodinidae</taxon>
        <taxon>Rotaria</taxon>
    </lineage>
</organism>